<dbReference type="InterPro" id="IPR014284">
    <property type="entry name" value="RNA_pol_sigma-70_dom"/>
</dbReference>
<dbReference type="InterPro" id="IPR013325">
    <property type="entry name" value="RNA_pol_sigma_r2"/>
</dbReference>
<evidence type="ECO:0000256" key="4">
    <source>
        <dbReference type="ARBA" id="ARBA00023125"/>
    </source>
</evidence>
<dbReference type="InterPro" id="IPR039425">
    <property type="entry name" value="RNA_pol_sigma-70-like"/>
</dbReference>
<dbReference type="InterPro" id="IPR013324">
    <property type="entry name" value="RNA_pol_sigma_r3/r4-like"/>
</dbReference>
<dbReference type="Proteomes" id="UP001157133">
    <property type="component" value="Unassembled WGS sequence"/>
</dbReference>
<keyword evidence="10" id="KW-1185">Reference proteome</keyword>
<evidence type="ECO:0000313" key="10">
    <source>
        <dbReference type="Proteomes" id="UP001157133"/>
    </source>
</evidence>
<evidence type="ECO:0000256" key="1">
    <source>
        <dbReference type="ARBA" id="ARBA00010641"/>
    </source>
</evidence>
<dbReference type="InterPro" id="IPR007627">
    <property type="entry name" value="RNA_pol_sigma70_r2"/>
</dbReference>
<keyword evidence="5" id="KW-0804">Transcription</keyword>
<dbReference type="NCBIfam" id="TIGR02937">
    <property type="entry name" value="sigma70-ECF"/>
    <property type="match status" value="1"/>
</dbReference>
<keyword evidence="3" id="KW-0731">Sigma factor</keyword>
<proteinExistence type="inferred from homology"/>
<dbReference type="SUPFAM" id="SSF88946">
    <property type="entry name" value="Sigma2 domain of RNA polymerase sigma factors"/>
    <property type="match status" value="1"/>
</dbReference>
<dbReference type="Pfam" id="PF04545">
    <property type="entry name" value="Sigma70_r4"/>
    <property type="match status" value="1"/>
</dbReference>
<dbReference type="PANTHER" id="PTHR43133">
    <property type="entry name" value="RNA POLYMERASE ECF-TYPE SIGMA FACTO"/>
    <property type="match status" value="1"/>
</dbReference>
<evidence type="ECO:0000256" key="3">
    <source>
        <dbReference type="ARBA" id="ARBA00023082"/>
    </source>
</evidence>
<dbReference type="Pfam" id="PF04542">
    <property type="entry name" value="Sigma70_r2"/>
    <property type="match status" value="1"/>
</dbReference>
<dbReference type="CDD" id="cd06171">
    <property type="entry name" value="Sigma70_r4"/>
    <property type="match status" value="1"/>
</dbReference>
<feature type="domain" description="RNA polymerase sigma-70 region 2" evidence="7">
    <location>
        <begin position="68"/>
        <end position="129"/>
    </location>
</feature>
<feature type="domain" description="RNA polymerase sigma-70 region 4" evidence="8">
    <location>
        <begin position="168"/>
        <end position="216"/>
    </location>
</feature>
<evidence type="ECO:0000256" key="6">
    <source>
        <dbReference type="SAM" id="MobiDB-lite"/>
    </source>
</evidence>
<dbReference type="SUPFAM" id="SSF88659">
    <property type="entry name" value="Sigma3 and sigma4 domains of RNA polymerase sigma factors"/>
    <property type="match status" value="1"/>
</dbReference>
<keyword evidence="2" id="KW-0805">Transcription regulation</keyword>
<dbReference type="Gene3D" id="1.10.10.10">
    <property type="entry name" value="Winged helix-like DNA-binding domain superfamily/Winged helix DNA-binding domain"/>
    <property type="match status" value="1"/>
</dbReference>
<evidence type="ECO:0000256" key="2">
    <source>
        <dbReference type="ARBA" id="ARBA00023015"/>
    </source>
</evidence>
<dbReference type="Gene3D" id="1.10.1740.10">
    <property type="match status" value="1"/>
</dbReference>
<evidence type="ECO:0000259" key="7">
    <source>
        <dbReference type="Pfam" id="PF04542"/>
    </source>
</evidence>
<dbReference type="InterPro" id="IPR007630">
    <property type="entry name" value="RNA_pol_sigma70_r4"/>
</dbReference>
<keyword evidence="4" id="KW-0238">DNA-binding</keyword>
<reference evidence="9 10" key="1">
    <citation type="submission" date="2023-03" db="EMBL/GenBank/DDBJ databases">
        <title>Draft genome sequence of Thalassotalea eurytherma JCM 18482T.</title>
        <authorList>
            <person name="Sawabe T."/>
        </authorList>
    </citation>
    <scope>NUCLEOTIDE SEQUENCE [LARGE SCALE GENOMIC DNA]</scope>
    <source>
        <strain evidence="9 10">JCM 18482</strain>
    </source>
</reference>
<dbReference type="EMBL" id="BSSU01000017">
    <property type="protein sequence ID" value="GLX83587.1"/>
    <property type="molecule type" value="Genomic_DNA"/>
</dbReference>
<dbReference type="NCBIfam" id="NF009178">
    <property type="entry name" value="PRK12526.1"/>
    <property type="match status" value="1"/>
</dbReference>
<protein>
    <submittedName>
        <fullName evidence="9">RNA polymerase sigma factor ECF family 11</fullName>
    </submittedName>
</protein>
<name>A0ABQ6H7H1_9GAMM</name>
<comment type="similarity">
    <text evidence="1">Belongs to the sigma-70 factor family. ECF subfamily.</text>
</comment>
<evidence type="ECO:0000256" key="5">
    <source>
        <dbReference type="ARBA" id="ARBA00023163"/>
    </source>
</evidence>
<evidence type="ECO:0000259" key="8">
    <source>
        <dbReference type="Pfam" id="PF04545"/>
    </source>
</evidence>
<organism evidence="9 10">
    <name type="scientific">Thalassotalea eurytherma</name>
    <dbReference type="NCBI Taxonomy" id="1144278"/>
    <lineage>
        <taxon>Bacteria</taxon>
        <taxon>Pseudomonadati</taxon>
        <taxon>Pseudomonadota</taxon>
        <taxon>Gammaproteobacteria</taxon>
        <taxon>Alteromonadales</taxon>
        <taxon>Colwelliaceae</taxon>
        <taxon>Thalassotalea</taxon>
    </lineage>
</organism>
<accession>A0ABQ6H7H1</accession>
<feature type="region of interest" description="Disordered" evidence="6">
    <location>
        <begin position="1"/>
        <end position="31"/>
    </location>
</feature>
<evidence type="ECO:0000313" key="9">
    <source>
        <dbReference type="EMBL" id="GLX83587.1"/>
    </source>
</evidence>
<dbReference type="PANTHER" id="PTHR43133:SF62">
    <property type="entry name" value="RNA POLYMERASE SIGMA FACTOR SIGZ"/>
    <property type="match status" value="1"/>
</dbReference>
<gene>
    <name evidence="9" type="ORF">theurythT_30400</name>
</gene>
<dbReference type="InterPro" id="IPR036388">
    <property type="entry name" value="WH-like_DNA-bd_sf"/>
</dbReference>
<comment type="caution">
    <text evidence="9">The sequence shown here is derived from an EMBL/GenBank/DDBJ whole genome shotgun (WGS) entry which is preliminary data.</text>
</comment>
<sequence>MQLMSNSSNNLKGSSDRVVTSNLSKTQTQSIPRKMNNKTDLAQLTLWLEQIAKDRNKQAFTEVFKFFAPKITNICSHKFNNPQLAGEVLQETMTNVWRKAHLFHSDKGAPTTWVYSIMRNVSFDILRKIKSKKEDNLSDDIWPLIDSDNSSEEGYDDHLENQHLMAHIDKLPEAQQQVIRGVYFMEMSQEQLSKQLNIPLGTIKSRLRLGLAKLKQHMGADHD</sequence>